<gene>
    <name evidence="2" type="ORF">PECUL_23A021248</name>
</gene>
<proteinExistence type="predicted"/>
<sequence length="50" mass="5523">SRNAAEQETDYEEAGEAAPDTEQHGTWISRQSKMTPSSSLRLTAKTERGI</sequence>
<evidence type="ECO:0000256" key="1">
    <source>
        <dbReference type="SAM" id="MobiDB-lite"/>
    </source>
</evidence>
<keyword evidence="3" id="KW-1185">Reference proteome</keyword>
<accession>A0AAD1WP93</accession>
<feature type="compositionally biased region" description="Polar residues" evidence="1">
    <location>
        <begin position="24"/>
        <end position="41"/>
    </location>
</feature>
<dbReference type="AlphaFoldDB" id="A0AAD1WP93"/>
<dbReference type="EMBL" id="OW240921">
    <property type="protein sequence ID" value="CAH2320249.1"/>
    <property type="molecule type" value="Genomic_DNA"/>
</dbReference>
<feature type="non-terminal residue" evidence="2">
    <location>
        <position position="1"/>
    </location>
</feature>
<organism evidence="2 3">
    <name type="scientific">Pelobates cultripes</name>
    <name type="common">Western spadefoot toad</name>
    <dbReference type="NCBI Taxonomy" id="61616"/>
    <lineage>
        <taxon>Eukaryota</taxon>
        <taxon>Metazoa</taxon>
        <taxon>Chordata</taxon>
        <taxon>Craniata</taxon>
        <taxon>Vertebrata</taxon>
        <taxon>Euteleostomi</taxon>
        <taxon>Amphibia</taxon>
        <taxon>Batrachia</taxon>
        <taxon>Anura</taxon>
        <taxon>Pelobatoidea</taxon>
        <taxon>Pelobatidae</taxon>
        <taxon>Pelobates</taxon>
    </lineage>
</organism>
<protein>
    <submittedName>
        <fullName evidence="2">Uncharacterized protein</fullName>
    </submittedName>
</protein>
<name>A0AAD1WP93_PELCU</name>
<feature type="region of interest" description="Disordered" evidence="1">
    <location>
        <begin position="1"/>
        <end position="50"/>
    </location>
</feature>
<reference evidence="2" key="1">
    <citation type="submission" date="2022-03" db="EMBL/GenBank/DDBJ databases">
        <authorList>
            <person name="Alioto T."/>
            <person name="Alioto T."/>
            <person name="Gomez Garrido J."/>
        </authorList>
    </citation>
    <scope>NUCLEOTIDE SEQUENCE</scope>
</reference>
<evidence type="ECO:0000313" key="2">
    <source>
        <dbReference type="EMBL" id="CAH2320249.1"/>
    </source>
</evidence>
<dbReference type="Proteomes" id="UP001295444">
    <property type="component" value="Chromosome 10"/>
</dbReference>
<evidence type="ECO:0000313" key="3">
    <source>
        <dbReference type="Proteomes" id="UP001295444"/>
    </source>
</evidence>